<proteinExistence type="predicted"/>
<reference evidence="4" key="1">
    <citation type="journal article" date="2022" name="Environ. Microbiol.">
        <title>Geoalkalibacter halelectricus SAP #1 sp. nov. possessing extracellular electron transfer and mineral#reducing capabilities from a haloalkaline environment.</title>
        <authorList>
            <person name="Yadav S."/>
            <person name="Singh R."/>
            <person name="Sundharam S.S."/>
            <person name="Chaudhary S."/>
            <person name="Krishnamurthi S."/>
            <person name="Patil S.A."/>
        </authorList>
    </citation>
    <scope>NUCLEOTIDE SEQUENCE</scope>
    <source>
        <strain evidence="4">SAP-1</strain>
    </source>
</reference>
<dbReference type="NCBIfam" id="TIGR02595">
    <property type="entry name" value="PEP_CTERM"/>
    <property type="match status" value="1"/>
</dbReference>
<feature type="signal peptide" evidence="2">
    <location>
        <begin position="1"/>
        <end position="21"/>
    </location>
</feature>
<dbReference type="RefSeq" id="WP_260746848.1">
    <property type="nucleotide sequence ID" value="NZ_CP092109.1"/>
</dbReference>
<evidence type="ECO:0000256" key="1">
    <source>
        <dbReference type="SAM" id="Phobius"/>
    </source>
</evidence>
<keyword evidence="1" id="KW-1133">Transmembrane helix</keyword>
<sequence length="284" mass="30029">MKQVFLAIVLCLTLGAGSAQAQLFWTGSVNDGFGNWAENVQTFDWASSGSGVAIGLGAGPLVEGTEFTFLYQARLAGLADPAGQAVDFPNLNSTFEYTFVAVVPERVVEVSADGRTAILETLAGGSWYMFWDAPPNSVTETGFGFQDGTLVAEGTWLAGYETIFRASADFTSGIGGFVIEGLRGAGTIVNPDFLDPTLYGPNDDQLIFDIRLEGQTNIPALDSTTTTFFAGDGPLAAYTVTANDLLFKVDASSKFSVIPEPSTVILLGLGLLGLAGYSRKKLRK</sequence>
<keyword evidence="2" id="KW-0732">Signal</keyword>
<dbReference type="InterPro" id="IPR013424">
    <property type="entry name" value="Ice-binding_C"/>
</dbReference>
<keyword evidence="5" id="KW-1185">Reference proteome</keyword>
<keyword evidence="1" id="KW-0472">Membrane</keyword>
<evidence type="ECO:0000313" key="4">
    <source>
        <dbReference type="EMBL" id="UWZ78495.1"/>
    </source>
</evidence>
<evidence type="ECO:0000313" key="5">
    <source>
        <dbReference type="Proteomes" id="UP001060414"/>
    </source>
</evidence>
<evidence type="ECO:0000256" key="2">
    <source>
        <dbReference type="SAM" id="SignalP"/>
    </source>
</evidence>
<dbReference type="NCBIfam" id="NF033554">
    <property type="entry name" value="floc_PepA"/>
    <property type="match status" value="1"/>
</dbReference>
<keyword evidence="1" id="KW-0812">Transmembrane</keyword>
<gene>
    <name evidence="4" type="primary">pepA</name>
    <name evidence="4" type="ORF">L9S41_12500</name>
</gene>
<feature type="domain" description="Ice-binding protein C-terminal" evidence="3">
    <location>
        <begin position="258"/>
        <end position="280"/>
    </location>
</feature>
<protein>
    <submittedName>
        <fullName evidence="4">Flocculation-associated PEP-CTERM protein PepA</fullName>
    </submittedName>
</protein>
<dbReference type="Pfam" id="PF07589">
    <property type="entry name" value="PEP-CTERM"/>
    <property type="match status" value="1"/>
</dbReference>
<dbReference type="EMBL" id="CP092109">
    <property type="protein sequence ID" value="UWZ78495.1"/>
    <property type="molecule type" value="Genomic_DNA"/>
</dbReference>
<feature type="transmembrane region" description="Helical" evidence="1">
    <location>
        <begin position="261"/>
        <end position="278"/>
    </location>
</feature>
<evidence type="ECO:0000259" key="3">
    <source>
        <dbReference type="Pfam" id="PF07589"/>
    </source>
</evidence>
<organism evidence="4 5">
    <name type="scientific">Geoalkalibacter halelectricus</name>
    <dbReference type="NCBI Taxonomy" id="2847045"/>
    <lineage>
        <taxon>Bacteria</taxon>
        <taxon>Pseudomonadati</taxon>
        <taxon>Thermodesulfobacteriota</taxon>
        <taxon>Desulfuromonadia</taxon>
        <taxon>Desulfuromonadales</taxon>
        <taxon>Geoalkalibacteraceae</taxon>
        <taxon>Geoalkalibacter</taxon>
    </lineage>
</organism>
<name>A0ABY5ZH60_9BACT</name>
<dbReference type="Proteomes" id="UP001060414">
    <property type="component" value="Chromosome"/>
</dbReference>
<feature type="chain" id="PRO_5047076333" evidence="2">
    <location>
        <begin position="22"/>
        <end position="284"/>
    </location>
</feature>
<accession>A0ABY5ZH60</accession>